<keyword evidence="3" id="KW-1185">Reference proteome</keyword>
<protein>
    <recommendedName>
        <fullName evidence="4">Inhibitor I9 domain-containing protein</fullName>
    </recommendedName>
</protein>
<evidence type="ECO:0000313" key="3">
    <source>
        <dbReference type="Proteomes" id="UP000041254"/>
    </source>
</evidence>
<name>A0A0G4EUU6_VITBC</name>
<evidence type="ECO:0000256" key="1">
    <source>
        <dbReference type="SAM" id="SignalP"/>
    </source>
</evidence>
<feature type="chain" id="PRO_5005188181" description="Inhibitor I9 domain-containing protein" evidence="1">
    <location>
        <begin position="42"/>
        <end position="204"/>
    </location>
</feature>
<reference evidence="2 3" key="1">
    <citation type="submission" date="2014-11" db="EMBL/GenBank/DDBJ databases">
        <authorList>
            <person name="Zhu J."/>
            <person name="Qi W."/>
            <person name="Song R."/>
        </authorList>
    </citation>
    <scope>NUCLEOTIDE SEQUENCE [LARGE SCALE GENOMIC DNA]</scope>
</reference>
<accession>A0A0G4EUU6</accession>
<organism evidence="2 3">
    <name type="scientific">Vitrella brassicaformis (strain CCMP3155)</name>
    <dbReference type="NCBI Taxonomy" id="1169540"/>
    <lineage>
        <taxon>Eukaryota</taxon>
        <taxon>Sar</taxon>
        <taxon>Alveolata</taxon>
        <taxon>Colpodellida</taxon>
        <taxon>Vitrellaceae</taxon>
        <taxon>Vitrella</taxon>
    </lineage>
</organism>
<feature type="signal peptide" evidence="1">
    <location>
        <begin position="1"/>
        <end position="41"/>
    </location>
</feature>
<dbReference type="AlphaFoldDB" id="A0A0G4EUU6"/>
<evidence type="ECO:0008006" key="4">
    <source>
        <dbReference type="Google" id="ProtNLM"/>
    </source>
</evidence>
<dbReference type="EMBL" id="CDMY01000310">
    <property type="protein sequence ID" value="CEM01806.1"/>
    <property type="molecule type" value="Genomic_DNA"/>
</dbReference>
<dbReference type="VEuPathDB" id="CryptoDB:Vbra_20871"/>
<gene>
    <name evidence="2" type="ORF">Vbra_20871</name>
</gene>
<dbReference type="Proteomes" id="UP000041254">
    <property type="component" value="Unassembled WGS sequence"/>
</dbReference>
<sequence length="204" mass="21864">MTDRSCCHLAARSSFLFHRLPHPFFLFSCLILGRTLTLAQGQIAALSEGRGAANHQATPTPTSTAADTVRLILAWNTDSPAAKEKARSEVKTLVGGASVVLKFDQLQSLNMDIITVSRQASEEVLNALKKSPAVSVIEVDMPVYAVRGEQEEAAAGGGDAVSAAGGGGDDGGWMRRMEREGEVPVVRAHEAHPQHNELLLLRRQ</sequence>
<keyword evidence="1" id="KW-0732">Signal</keyword>
<proteinExistence type="predicted"/>
<dbReference type="InParanoid" id="A0A0G4EUU6"/>
<evidence type="ECO:0000313" key="2">
    <source>
        <dbReference type="EMBL" id="CEM01806.1"/>
    </source>
</evidence>